<name>A0A1E7EYH0_9STRA</name>
<reference evidence="2 3" key="1">
    <citation type="submission" date="2016-09" db="EMBL/GenBank/DDBJ databases">
        <title>Extensive genetic diversity and differential bi-allelic expression allows diatom success in the polar Southern Ocean.</title>
        <authorList>
            <consortium name="DOE Joint Genome Institute"/>
            <person name="Mock T."/>
            <person name="Otillar R.P."/>
            <person name="Strauss J."/>
            <person name="Dupont C."/>
            <person name="Frickenhaus S."/>
            <person name="Maumus F."/>
            <person name="Mcmullan M."/>
            <person name="Sanges R."/>
            <person name="Schmutz J."/>
            <person name="Toseland A."/>
            <person name="Valas R."/>
            <person name="Veluchamy A."/>
            <person name="Ward B.J."/>
            <person name="Allen A."/>
            <person name="Barry K."/>
            <person name="Falciatore A."/>
            <person name="Ferrante M."/>
            <person name="Fortunato A.E."/>
            <person name="Gloeckner G."/>
            <person name="Gruber A."/>
            <person name="Hipkin R."/>
            <person name="Janech M."/>
            <person name="Kroth P."/>
            <person name="Leese F."/>
            <person name="Lindquist E."/>
            <person name="Lyon B.R."/>
            <person name="Martin J."/>
            <person name="Mayer C."/>
            <person name="Parker M."/>
            <person name="Quesneville H."/>
            <person name="Raymond J."/>
            <person name="Uhlig C."/>
            <person name="Valentin K.U."/>
            <person name="Worden A.Z."/>
            <person name="Armbrust E.V."/>
            <person name="Bowler C."/>
            <person name="Green B."/>
            <person name="Moulton V."/>
            <person name="Van Oosterhout C."/>
            <person name="Grigoriev I."/>
        </authorList>
    </citation>
    <scope>NUCLEOTIDE SEQUENCE [LARGE SCALE GENOMIC DNA]</scope>
    <source>
        <strain evidence="2 3">CCMP1102</strain>
    </source>
</reference>
<feature type="transmembrane region" description="Helical" evidence="1">
    <location>
        <begin position="53"/>
        <end position="73"/>
    </location>
</feature>
<dbReference type="Proteomes" id="UP000095751">
    <property type="component" value="Unassembled WGS sequence"/>
</dbReference>
<keyword evidence="1" id="KW-0812">Transmembrane</keyword>
<dbReference type="EMBL" id="KV784370">
    <property type="protein sequence ID" value="OEU10876.1"/>
    <property type="molecule type" value="Genomic_DNA"/>
</dbReference>
<evidence type="ECO:0000313" key="2">
    <source>
        <dbReference type="EMBL" id="OEU10876.1"/>
    </source>
</evidence>
<organism evidence="2 3">
    <name type="scientific">Fragilariopsis cylindrus CCMP1102</name>
    <dbReference type="NCBI Taxonomy" id="635003"/>
    <lineage>
        <taxon>Eukaryota</taxon>
        <taxon>Sar</taxon>
        <taxon>Stramenopiles</taxon>
        <taxon>Ochrophyta</taxon>
        <taxon>Bacillariophyta</taxon>
        <taxon>Bacillariophyceae</taxon>
        <taxon>Bacillariophycidae</taxon>
        <taxon>Bacillariales</taxon>
        <taxon>Bacillariaceae</taxon>
        <taxon>Fragilariopsis</taxon>
    </lineage>
</organism>
<proteinExistence type="predicted"/>
<evidence type="ECO:0000313" key="3">
    <source>
        <dbReference type="Proteomes" id="UP000095751"/>
    </source>
</evidence>
<protein>
    <submittedName>
        <fullName evidence="2">Uncharacterized protein</fullName>
    </submittedName>
</protein>
<dbReference type="KEGG" id="fcy:FRACYDRAFT_246750"/>
<keyword evidence="1" id="KW-1133">Transmembrane helix</keyword>
<accession>A0A1E7EYH0</accession>
<sequence>MAILVEFRKRWIPLLKTAIASGADIAGDYYFWIKVKEEADNDAENLEVYKLPLYIFFIISCIFGGLTIITLLSKGCGCGPQNKTKGGGTKNCSFYGCLTFACCVTRLNQILSLEILFEDIPQFILTALVTYEKGLMTPAAAFNVTTSVTHDHSINVM</sequence>
<dbReference type="InParanoid" id="A0A1E7EYH0"/>
<evidence type="ECO:0000256" key="1">
    <source>
        <dbReference type="SAM" id="Phobius"/>
    </source>
</evidence>
<gene>
    <name evidence="2" type="ORF">FRACYDRAFT_246750</name>
</gene>
<keyword evidence="1" id="KW-0472">Membrane</keyword>
<dbReference type="AlphaFoldDB" id="A0A1E7EYH0"/>
<dbReference type="OrthoDB" id="10561893at2759"/>
<keyword evidence="3" id="KW-1185">Reference proteome</keyword>